<dbReference type="RefSeq" id="WP_207861113.1">
    <property type="nucleotide sequence ID" value="NZ_JAFREP010000022.1"/>
</dbReference>
<dbReference type="GO" id="GO:0008237">
    <property type="term" value="F:metallopeptidase activity"/>
    <property type="evidence" value="ECO:0007669"/>
    <property type="project" value="InterPro"/>
</dbReference>
<dbReference type="Pfam" id="PF19289">
    <property type="entry name" value="PmbA_TldD_3rd"/>
    <property type="match status" value="1"/>
</dbReference>
<evidence type="ECO:0000259" key="5">
    <source>
        <dbReference type="Pfam" id="PF19290"/>
    </source>
</evidence>
<feature type="domain" description="Metalloprotease TldD/E C-terminal" evidence="4">
    <location>
        <begin position="243"/>
        <end position="451"/>
    </location>
</feature>
<dbReference type="InterPro" id="IPR002510">
    <property type="entry name" value="Metalloprtase-TldD/E_N"/>
</dbReference>
<dbReference type="Proteomes" id="UP000664417">
    <property type="component" value="Unassembled WGS sequence"/>
</dbReference>
<evidence type="ECO:0000256" key="1">
    <source>
        <dbReference type="ARBA" id="ARBA00005836"/>
    </source>
</evidence>
<proteinExistence type="inferred from homology"/>
<feature type="domain" description="Metalloprotease TldD/E central" evidence="5">
    <location>
        <begin position="125"/>
        <end position="235"/>
    </location>
</feature>
<evidence type="ECO:0000313" key="6">
    <source>
        <dbReference type="EMBL" id="MBO1321138.1"/>
    </source>
</evidence>
<dbReference type="Pfam" id="PF01523">
    <property type="entry name" value="PmbA_TldD_1st"/>
    <property type="match status" value="1"/>
</dbReference>
<dbReference type="Pfam" id="PF19290">
    <property type="entry name" value="PmbA_TldD_2nd"/>
    <property type="match status" value="1"/>
</dbReference>
<dbReference type="Gene3D" id="3.30.2290.10">
    <property type="entry name" value="PmbA/TldD superfamily"/>
    <property type="match status" value="1"/>
</dbReference>
<dbReference type="EMBL" id="JAFREP010000022">
    <property type="protein sequence ID" value="MBO1321138.1"/>
    <property type="molecule type" value="Genomic_DNA"/>
</dbReference>
<accession>A0A8J7U455</accession>
<dbReference type="PANTHER" id="PTHR43421">
    <property type="entry name" value="METALLOPROTEASE PMBA"/>
    <property type="match status" value="1"/>
</dbReference>
<reference evidence="6" key="1">
    <citation type="submission" date="2021-03" db="EMBL/GenBank/DDBJ databases">
        <authorList>
            <person name="Wang G."/>
        </authorList>
    </citation>
    <scope>NUCLEOTIDE SEQUENCE</scope>
    <source>
        <strain evidence="6">KCTC 12899</strain>
    </source>
</reference>
<evidence type="ECO:0000256" key="2">
    <source>
        <dbReference type="SAM" id="MobiDB-lite"/>
    </source>
</evidence>
<sequence length="452" mass="49839">MKQYADLKELEEKARDVLQMARDKGADTAECQIMRRRDFEVEVRNGEIENLSEAEPFEMSLTVSQDYRRASVSTCDLTPDSIRGIVDQAMVLSKYTDRDTFYTLPKPEQLATEFKDLDLFDAGLLDMPVTEKIELARELENHLLAVDERLKSDGASFSSTISAAVVANSAGFCKAEQRTLLGMGVSGFADDQVKEGDLNVGRKQSGSWGSQRRHRADLRGTKETAQRAANNVLRKIGARKPQTGTFPCYFEPTVARSIWSNLLAAMTGGAVYRNESFLIDQLEQQVCSDIVTITEDPFIPRGQSSRNYDREGVAKKAAKLIEKGRLNTWLLGSYSANKLGKTTTGHAGGTANLLIEPGPFDEAGLLKEMGTGIWVISLLGQGVNISTGDFSRAALGLWVENGEVQYPVMEFTLNSNLKDMLKNISHMGNNVMHDWSVQTPGFIIGNMNVSGL</sequence>
<dbReference type="GO" id="GO:0005829">
    <property type="term" value="C:cytosol"/>
    <property type="evidence" value="ECO:0007669"/>
    <property type="project" value="TreeGrafter"/>
</dbReference>
<dbReference type="InterPro" id="IPR045569">
    <property type="entry name" value="Metalloprtase-TldD/E_C"/>
</dbReference>
<protein>
    <submittedName>
        <fullName evidence="6">Uncharacterized protein</fullName>
    </submittedName>
</protein>
<comment type="caution">
    <text evidence="6">The sequence shown here is derived from an EMBL/GenBank/DDBJ whole genome shotgun (WGS) entry which is preliminary data.</text>
</comment>
<evidence type="ECO:0000313" key="7">
    <source>
        <dbReference type="Proteomes" id="UP000664417"/>
    </source>
</evidence>
<dbReference type="InterPro" id="IPR047657">
    <property type="entry name" value="PmbA"/>
</dbReference>
<gene>
    <name evidence="6" type="ORF">J3U88_21845</name>
</gene>
<dbReference type="SUPFAM" id="SSF111283">
    <property type="entry name" value="Putative modulator of DNA gyrase, PmbA/TldD"/>
    <property type="match status" value="1"/>
</dbReference>
<feature type="domain" description="Metalloprotease TldD/E N-terminal" evidence="3">
    <location>
        <begin position="31"/>
        <end position="90"/>
    </location>
</feature>
<evidence type="ECO:0000259" key="3">
    <source>
        <dbReference type="Pfam" id="PF01523"/>
    </source>
</evidence>
<dbReference type="PANTHER" id="PTHR43421:SF1">
    <property type="entry name" value="METALLOPROTEASE PMBA"/>
    <property type="match status" value="1"/>
</dbReference>
<dbReference type="GO" id="GO:0006508">
    <property type="term" value="P:proteolysis"/>
    <property type="evidence" value="ECO:0007669"/>
    <property type="project" value="InterPro"/>
</dbReference>
<organism evidence="6 7">
    <name type="scientific">Acanthopleuribacter pedis</name>
    <dbReference type="NCBI Taxonomy" id="442870"/>
    <lineage>
        <taxon>Bacteria</taxon>
        <taxon>Pseudomonadati</taxon>
        <taxon>Acidobacteriota</taxon>
        <taxon>Holophagae</taxon>
        <taxon>Acanthopleuribacterales</taxon>
        <taxon>Acanthopleuribacteraceae</taxon>
        <taxon>Acanthopleuribacter</taxon>
    </lineage>
</organism>
<dbReference type="InterPro" id="IPR035068">
    <property type="entry name" value="TldD/PmbA_N"/>
</dbReference>
<evidence type="ECO:0000259" key="4">
    <source>
        <dbReference type="Pfam" id="PF19289"/>
    </source>
</evidence>
<dbReference type="InterPro" id="IPR045570">
    <property type="entry name" value="Metalloprtase-TldD/E_cen_dom"/>
</dbReference>
<feature type="region of interest" description="Disordered" evidence="2">
    <location>
        <begin position="201"/>
        <end position="224"/>
    </location>
</feature>
<dbReference type="AlphaFoldDB" id="A0A8J7U455"/>
<comment type="similarity">
    <text evidence="1">Belongs to the peptidase U62 family.</text>
</comment>
<name>A0A8J7U455_9BACT</name>
<keyword evidence="7" id="KW-1185">Reference proteome</keyword>
<dbReference type="InterPro" id="IPR036059">
    <property type="entry name" value="TldD/PmbA_sf"/>
</dbReference>